<dbReference type="InterPro" id="IPR013112">
    <property type="entry name" value="FAD-bd_8"/>
</dbReference>
<dbReference type="InterPro" id="IPR017938">
    <property type="entry name" value="Riboflavin_synthase-like_b-brl"/>
</dbReference>
<gene>
    <name evidence="4" type="primary">LOC104603342</name>
</gene>
<dbReference type="InParanoid" id="A0A1U8Q655"/>
<dbReference type="RefSeq" id="XP_019054279.1">
    <property type="nucleotide sequence ID" value="XM_019198734.1"/>
</dbReference>
<evidence type="ECO:0000313" key="3">
    <source>
        <dbReference type="Proteomes" id="UP000189703"/>
    </source>
</evidence>
<dbReference type="OrthoDB" id="1739548at2759"/>
<accession>A0A1U8Q655</accession>
<proteinExistence type="predicted"/>
<dbReference type="GeneID" id="104603342"/>
<dbReference type="GO" id="GO:0016491">
    <property type="term" value="F:oxidoreductase activity"/>
    <property type="evidence" value="ECO:0007669"/>
    <property type="project" value="UniProtKB-KW"/>
</dbReference>
<keyword evidence="3" id="KW-1185">Reference proteome</keyword>
<keyword evidence="1" id="KW-0560">Oxidoreductase</keyword>
<name>A0A1U8Q655_NELNU</name>
<dbReference type="InterPro" id="IPR050369">
    <property type="entry name" value="RBOH/FRE"/>
</dbReference>
<organism evidence="3 4">
    <name type="scientific">Nelumbo nucifera</name>
    <name type="common">Sacred lotus</name>
    <dbReference type="NCBI Taxonomy" id="4432"/>
    <lineage>
        <taxon>Eukaryota</taxon>
        <taxon>Viridiplantae</taxon>
        <taxon>Streptophyta</taxon>
        <taxon>Embryophyta</taxon>
        <taxon>Tracheophyta</taxon>
        <taxon>Spermatophyta</taxon>
        <taxon>Magnoliopsida</taxon>
        <taxon>Proteales</taxon>
        <taxon>Nelumbonaceae</taxon>
        <taxon>Nelumbo</taxon>
    </lineage>
</organism>
<dbReference type="AlphaFoldDB" id="A0A1U8Q655"/>
<evidence type="ECO:0000313" key="4">
    <source>
        <dbReference type="RefSeq" id="XP_019054279.1"/>
    </source>
</evidence>
<dbReference type="Proteomes" id="UP000189703">
    <property type="component" value="Unplaced"/>
</dbReference>
<dbReference type="SUPFAM" id="SSF63380">
    <property type="entry name" value="Riboflavin synthase domain-like"/>
    <property type="match status" value="1"/>
</dbReference>
<evidence type="ECO:0000256" key="1">
    <source>
        <dbReference type="ARBA" id="ARBA00023002"/>
    </source>
</evidence>
<protein>
    <submittedName>
        <fullName evidence="4">Respiratory burst oxidase homolog protein F-like isoform X1</fullName>
    </submittedName>
</protein>
<reference evidence="4" key="1">
    <citation type="submission" date="2025-08" db="UniProtKB">
        <authorList>
            <consortium name="RefSeq"/>
        </authorList>
    </citation>
    <scope>IDENTIFICATION</scope>
</reference>
<feature type="domain" description="FAD-binding 8" evidence="2">
    <location>
        <begin position="61"/>
        <end position="128"/>
    </location>
</feature>
<dbReference type="Pfam" id="PF08022">
    <property type="entry name" value="FAD_binding_8"/>
    <property type="match status" value="1"/>
</dbReference>
<dbReference type="PANTHER" id="PTHR11972">
    <property type="entry name" value="NADPH OXIDASE"/>
    <property type="match status" value="1"/>
</dbReference>
<evidence type="ECO:0000259" key="2">
    <source>
        <dbReference type="Pfam" id="PF08022"/>
    </source>
</evidence>
<sequence>MHSGIRTTFLPLSTSTYCLLFTAPFSTSSTNGVDVSSCSCFALCGREDPTILPLWLLLCSSTEGNVLALQMSKPAQFQYRKWPVHVRPMPGHPFSITSAPDDDYLNIHIRRLGDWTKEIKRVFSEVCEPLLLGEVGFLEQMKQPRKSI</sequence>
<dbReference type="PANTHER" id="PTHR11972:SF153">
    <property type="entry name" value="SUPEROXIDE-GENERATING NADPH OXIDASE HEAVY CHAIN SUBUNIT A"/>
    <property type="match status" value="1"/>
</dbReference>